<feature type="transmembrane region" description="Helical" evidence="5">
    <location>
        <begin position="92"/>
        <end position="113"/>
    </location>
</feature>
<proteinExistence type="predicted"/>
<feature type="transmembrane region" description="Helical" evidence="5">
    <location>
        <begin position="120"/>
        <end position="142"/>
    </location>
</feature>
<dbReference type="Pfam" id="PF02656">
    <property type="entry name" value="DUF202"/>
    <property type="match status" value="1"/>
</dbReference>
<reference evidence="8" key="1">
    <citation type="journal article" date="2019" name="Int. J. Syst. Evol. Microbiol.">
        <title>The Global Catalogue of Microorganisms (GCM) 10K type strain sequencing project: providing services to taxonomists for standard genome sequencing and annotation.</title>
        <authorList>
            <consortium name="The Broad Institute Genomics Platform"/>
            <consortium name="The Broad Institute Genome Sequencing Center for Infectious Disease"/>
            <person name="Wu L."/>
            <person name="Ma J."/>
        </authorList>
    </citation>
    <scope>NUCLEOTIDE SEQUENCE [LARGE SCALE GENOMIC DNA]</scope>
    <source>
        <strain evidence="8">KACC 11588</strain>
    </source>
</reference>
<keyword evidence="2 5" id="KW-0812">Transmembrane</keyword>
<protein>
    <submittedName>
        <fullName evidence="7">YidH family protein</fullName>
    </submittedName>
</protein>
<evidence type="ECO:0000313" key="8">
    <source>
        <dbReference type="Proteomes" id="UP001596056"/>
    </source>
</evidence>
<sequence>MDERKVESAAAAVRDTAERTQAVAEDAATAAQHAGTAAQRTTQAAARTATAAETSAEAARTTAHAAVVTKDSAERRTELAGDRTVLAAERTYAAWVRTGMVGLAGGIGARALLDGLVPGWMAMAQATVLMLFAIFCFVAGVWRHLFRVEPEAPDIDRLPGWVLIGVNAFLALVAATALAGIWMGRQG</sequence>
<keyword evidence="8" id="KW-1185">Reference proteome</keyword>
<evidence type="ECO:0000256" key="1">
    <source>
        <dbReference type="ARBA" id="ARBA00004127"/>
    </source>
</evidence>
<accession>A0ABW0SF08</accession>
<gene>
    <name evidence="7" type="ORF">ACFPOC_14205</name>
</gene>
<comment type="caution">
    <text evidence="7">The sequence shown here is derived from an EMBL/GenBank/DDBJ whole genome shotgun (WGS) entry which is preliminary data.</text>
</comment>
<evidence type="ECO:0000256" key="5">
    <source>
        <dbReference type="SAM" id="Phobius"/>
    </source>
</evidence>
<dbReference type="InterPro" id="IPR003807">
    <property type="entry name" value="DUF202"/>
</dbReference>
<evidence type="ECO:0000259" key="6">
    <source>
        <dbReference type="Pfam" id="PF02656"/>
    </source>
</evidence>
<organism evidence="7 8">
    <name type="scientific">Rubellimicrobium aerolatum</name>
    <dbReference type="NCBI Taxonomy" id="490979"/>
    <lineage>
        <taxon>Bacteria</taxon>
        <taxon>Pseudomonadati</taxon>
        <taxon>Pseudomonadota</taxon>
        <taxon>Alphaproteobacteria</taxon>
        <taxon>Rhodobacterales</taxon>
        <taxon>Roseobacteraceae</taxon>
        <taxon>Rubellimicrobium</taxon>
    </lineage>
</organism>
<comment type="subcellular location">
    <subcellularLocation>
        <location evidence="1">Endomembrane system</location>
        <topology evidence="1">Multi-pass membrane protein</topology>
    </subcellularLocation>
</comment>
<dbReference type="Proteomes" id="UP001596056">
    <property type="component" value="Unassembled WGS sequence"/>
</dbReference>
<keyword evidence="3 5" id="KW-1133">Transmembrane helix</keyword>
<name>A0ABW0SF08_9RHOB</name>
<feature type="domain" description="DUF202" evidence="6">
    <location>
        <begin position="83"/>
        <end position="148"/>
    </location>
</feature>
<evidence type="ECO:0000256" key="4">
    <source>
        <dbReference type="ARBA" id="ARBA00023136"/>
    </source>
</evidence>
<keyword evidence="4 5" id="KW-0472">Membrane</keyword>
<dbReference type="EMBL" id="JBHSNA010000016">
    <property type="protein sequence ID" value="MFC5567562.1"/>
    <property type="molecule type" value="Genomic_DNA"/>
</dbReference>
<evidence type="ECO:0000313" key="7">
    <source>
        <dbReference type="EMBL" id="MFC5567562.1"/>
    </source>
</evidence>
<evidence type="ECO:0000256" key="2">
    <source>
        <dbReference type="ARBA" id="ARBA00022692"/>
    </source>
</evidence>
<dbReference type="RefSeq" id="WP_209842354.1">
    <property type="nucleotide sequence ID" value="NZ_JAGGJP010000015.1"/>
</dbReference>
<feature type="transmembrane region" description="Helical" evidence="5">
    <location>
        <begin position="162"/>
        <end position="183"/>
    </location>
</feature>
<evidence type="ECO:0000256" key="3">
    <source>
        <dbReference type="ARBA" id="ARBA00022989"/>
    </source>
</evidence>